<dbReference type="PANTHER" id="PTHR32114">
    <property type="entry name" value="ABC TRANSPORTER ABCH.3"/>
    <property type="match status" value="1"/>
</dbReference>
<evidence type="ECO:0000313" key="2">
    <source>
        <dbReference type="Proteomes" id="UP000240552"/>
    </source>
</evidence>
<dbReference type="PANTHER" id="PTHR32114:SF2">
    <property type="entry name" value="ABC TRANSPORTER ABCH.3"/>
    <property type="match status" value="1"/>
</dbReference>
<dbReference type="SUPFAM" id="SSF52540">
    <property type="entry name" value="P-loop containing nucleoside triphosphate hydrolases"/>
    <property type="match status" value="1"/>
</dbReference>
<organism evidence="1 2">
    <name type="scientific">Acanthamoeba polyphaga mimivirus</name>
    <name type="common">APMV</name>
    <dbReference type="NCBI Taxonomy" id="212035"/>
    <lineage>
        <taxon>Viruses</taxon>
        <taxon>Varidnaviria</taxon>
        <taxon>Bamfordvirae</taxon>
        <taxon>Nucleocytoviricota</taxon>
        <taxon>Megaviricetes</taxon>
        <taxon>Imitervirales</taxon>
        <taxon>Mimiviridae</taxon>
        <taxon>Megamimivirinae</taxon>
        <taxon>Mimivirus</taxon>
        <taxon>Mimivirus bradfordmassiliense</taxon>
    </lineage>
</organism>
<dbReference type="Gene3D" id="3.40.50.300">
    <property type="entry name" value="P-loop containing nucleotide triphosphate hydrolases"/>
    <property type="match status" value="1"/>
</dbReference>
<accession>F8V699</accession>
<protein>
    <submittedName>
        <fullName evidence="1">Putative DNA repair protein</fullName>
    </submittedName>
</protein>
<name>F8V699_MIMIV</name>
<sequence length="225" mass="26404">MDKKQVELDMFKKEVEQYIESRKEFDDKSTEVNLYQHYVQIMNCNGLPYEMLKTYLPLIESDVNEILHSMVNFNIEFMFYDDSKLEEQKTKQLKSNMGSVDINICYHNMKPYNVQLASGFERFIIGLAIRMTLCQISLTSKPNFLIIDEGWSCLDSDNLSNVGTIMNYIKTQYEHVIIISHLDELKSQADYIISIDKVKGYSRIIENKKTIKKIINKKPNKIIEL</sequence>
<dbReference type="Proteomes" id="UP000240552">
    <property type="component" value="Segment"/>
</dbReference>
<dbReference type="EMBL" id="JN036606">
    <property type="protein sequence ID" value="AEJ34803.1"/>
    <property type="molecule type" value="Genomic_DNA"/>
</dbReference>
<dbReference type="InterPro" id="IPR027417">
    <property type="entry name" value="P-loop_NTPase"/>
</dbReference>
<evidence type="ECO:0000313" key="1">
    <source>
        <dbReference type="EMBL" id="AEJ34803.1"/>
    </source>
</evidence>
<reference evidence="1 2" key="1">
    <citation type="journal article" date="2011" name="Proc. Natl. Acad. Sci. U.S.A.">
        <title>Mimivirus shows dramatic genome reduction after intraamoebal culture.</title>
        <authorList>
            <person name="Boyer M."/>
            <person name="Azza S."/>
            <person name="Barrassi L."/>
            <person name="Klose T."/>
            <person name="Campocasso A."/>
            <person name="Pagnier I."/>
            <person name="Fournous G."/>
            <person name="Borg A."/>
            <person name="Robert C."/>
            <person name="Zhang X."/>
            <person name="Desnues C."/>
            <person name="Henrissat B."/>
            <person name="Rossmann M.G."/>
            <person name="La Scola B."/>
            <person name="Raoult D."/>
        </authorList>
    </citation>
    <scope>NUCLEOTIDE SEQUENCE [LARGE SCALE GENOMIC DNA]</scope>
    <source>
        <strain evidence="1">M4</strain>
    </source>
</reference>
<gene>
    <name evidence="1" type="primary">R555b</name>
    <name evidence="1" type="ORF">MIMI_R555b</name>
</gene>
<organismHost>
    <name type="scientific">Acanthamoeba polyphaga</name>
    <name type="common">Amoeba</name>
    <dbReference type="NCBI Taxonomy" id="5757"/>
</organismHost>
<proteinExistence type="predicted"/>